<evidence type="ECO:0000313" key="1">
    <source>
        <dbReference type="EMBL" id="RUL59091.1"/>
    </source>
</evidence>
<comment type="caution">
    <text evidence="1">The sequence shown here is derived from an EMBL/GenBank/DDBJ whole genome shotgun (WGS) entry which is preliminary data.</text>
</comment>
<gene>
    <name evidence="1" type="ORF">EHV08_04435</name>
</gene>
<dbReference type="AlphaFoldDB" id="A0A3S0RZF2"/>
<reference evidence="1 2" key="1">
    <citation type="submission" date="2018-12" db="EMBL/GenBank/DDBJ databases">
        <title>Genome sequencing of Prevotella sp. KCOM 3155 (= JS262).</title>
        <authorList>
            <person name="Kook J.-K."/>
            <person name="Park S.-N."/>
            <person name="Lim Y.K."/>
        </authorList>
    </citation>
    <scope>NUCLEOTIDE SEQUENCE [LARGE SCALE GENOMIC DNA]</scope>
    <source>
        <strain evidence="1 2">KCOM 3155</strain>
    </source>
</reference>
<accession>A0A3S0RZF2</accession>
<keyword evidence="2" id="KW-1185">Reference proteome</keyword>
<evidence type="ECO:0000313" key="2">
    <source>
        <dbReference type="Proteomes" id="UP000278983"/>
    </source>
</evidence>
<sequence>MKLNELIQSFEFDEVFPSIALMYPNAKRHKKEFKKAFNIMLDTRYTSTNKSIRYKMLEDTDSGDCYYGAEDSDFKATWDVLLGMEVKKIGKVDLVEEEILANCLINAIFNGIHPKEFDSEYNVLIRS</sequence>
<name>A0A3S0RZF2_9BACT</name>
<proteinExistence type="predicted"/>
<dbReference type="EMBL" id="RYYU01000001">
    <property type="protein sequence ID" value="RUL59091.1"/>
    <property type="molecule type" value="Genomic_DNA"/>
</dbReference>
<protein>
    <submittedName>
        <fullName evidence="1">Uncharacterized protein</fullName>
    </submittedName>
</protein>
<dbReference type="OrthoDB" id="1077575at2"/>
<dbReference type="Proteomes" id="UP000278983">
    <property type="component" value="Unassembled WGS sequence"/>
</dbReference>
<dbReference type="RefSeq" id="WP_126678261.1">
    <property type="nucleotide sequence ID" value="NZ_CAUUVU010000024.1"/>
</dbReference>
<organism evidence="1 2">
    <name type="scientific">Prevotella koreensis</name>
    <dbReference type="NCBI Taxonomy" id="2490854"/>
    <lineage>
        <taxon>Bacteria</taxon>
        <taxon>Pseudomonadati</taxon>
        <taxon>Bacteroidota</taxon>
        <taxon>Bacteroidia</taxon>
        <taxon>Bacteroidales</taxon>
        <taxon>Prevotellaceae</taxon>
        <taxon>Prevotella</taxon>
    </lineage>
</organism>